<reference evidence="8" key="1">
    <citation type="submission" date="2022-09" db="EMBL/GenBank/DDBJ databases">
        <title>Diverse halophilic archaea isolated from saline environments.</title>
        <authorList>
            <person name="Cui H.-L."/>
        </authorList>
    </citation>
    <scope>NUCLEOTIDE SEQUENCE</scope>
    <source>
        <strain evidence="8">ZS-35-S2</strain>
    </source>
</reference>
<gene>
    <name evidence="8" type="ORF">N0B31_14235</name>
</gene>
<dbReference type="GO" id="GO:0042773">
    <property type="term" value="P:ATP synthesis coupled electron transport"/>
    <property type="evidence" value="ECO:0007669"/>
    <property type="project" value="InterPro"/>
</dbReference>
<feature type="transmembrane region" description="Helical" evidence="5">
    <location>
        <begin position="437"/>
        <end position="459"/>
    </location>
</feature>
<evidence type="ECO:0000259" key="7">
    <source>
        <dbReference type="Pfam" id="PF00662"/>
    </source>
</evidence>
<protein>
    <submittedName>
        <fullName evidence="8">Oxidoreductase</fullName>
    </submittedName>
</protein>
<dbReference type="InterPro" id="IPR003945">
    <property type="entry name" value="NU5C-like"/>
</dbReference>
<feature type="transmembrane region" description="Helical" evidence="5">
    <location>
        <begin position="345"/>
        <end position="364"/>
    </location>
</feature>
<keyword evidence="9" id="KW-1185">Reference proteome</keyword>
<dbReference type="PANTHER" id="PTHR42829">
    <property type="entry name" value="NADH-UBIQUINONE OXIDOREDUCTASE CHAIN 5"/>
    <property type="match status" value="1"/>
</dbReference>
<dbReference type="PRINTS" id="PR01434">
    <property type="entry name" value="NADHDHGNASE5"/>
</dbReference>
<sequence length="494" mass="51094">MTGETGTKTVGELPSASGTTSLVPAVLTRVVWGLWLLSLVAVAARLTGGGRWEVPGVFAVDGLTLLMWSVVTFFAGVVLSYSRRYLAGDRHETRFFVRVGAFTLAVLVLVAADHLLLFLGAWVAMGLVMAGLVGHVADWEQAQAARRLARNYFLAGGASLAVALGTLWATTGATTVSEVAAAAAGASGGVWSLVGLTLLLAAMVQSALAPFHTWLLSSMTAPTPASALMHAGFVNAGGILLTRFAPVVTVDPSVLLLVVLVGAASALLGKFLKSVAADVKRQLGCSTMGQMGFMMLQAGLGFFGAAITHLVLHGFYKAYLFLAAGERVERTAPAARGEPARTGPVGWLVTGLAALAGGAIFVLLTGKGTSLDGGLLLTLLVVLTTLHATRDLVRRTSLPARLRYGAVPLVFLPAVALYAGVYVGVTGLLSDLPVVTAPVVLTPLHWLVVGAFVLAYALAETGVYRRSTRLYVALLNLGQPAPGTLAAGTEVADD</sequence>
<dbReference type="EMBL" id="CP104003">
    <property type="protein sequence ID" value="UWM53296.1"/>
    <property type="molecule type" value="Genomic_DNA"/>
</dbReference>
<dbReference type="GO" id="GO:0015990">
    <property type="term" value="P:electron transport coupled proton transport"/>
    <property type="evidence" value="ECO:0007669"/>
    <property type="project" value="TreeGrafter"/>
</dbReference>
<keyword evidence="3 5" id="KW-1133">Transmembrane helix</keyword>
<comment type="subcellular location">
    <subcellularLocation>
        <location evidence="1">Membrane</location>
        <topology evidence="1">Multi-pass membrane protein</topology>
    </subcellularLocation>
</comment>
<feature type="transmembrane region" description="Helical" evidence="5">
    <location>
        <begin position="95"/>
        <end position="112"/>
    </location>
</feature>
<dbReference type="AlphaFoldDB" id="A0A9E7U779"/>
<evidence type="ECO:0000256" key="5">
    <source>
        <dbReference type="SAM" id="Phobius"/>
    </source>
</evidence>
<dbReference type="GO" id="GO:0008137">
    <property type="term" value="F:NADH dehydrogenase (ubiquinone) activity"/>
    <property type="evidence" value="ECO:0007669"/>
    <property type="project" value="InterPro"/>
</dbReference>
<feature type="transmembrane region" description="Helical" evidence="5">
    <location>
        <begin position="21"/>
        <end position="43"/>
    </location>
</feature>
<evidence type="ECO:0000256" key="4">
    <source>
        <dbReference type="ARBA" id="ARBA00023136"/>
    </source>
</evidence>
<dbReference type="InterPro" id="IPR001750">
    <property type="entry name" value="ND/Mrp_TM"/>
</dbReference>
<keyword evidence="4 5" id="KW-0472">Membrane</keyword>
<evidence type="ECO:0000313" key="9">
    <source>
        <dbReference type="Proteomes" id="UP001057580"/>
    </source>
</evidence>
<feature type="transmembrane region" description="Helical" evidence="5">
    <location>
        <begin position="63"/>
        <end position="83"/>
    </location>
</feature>
<feature type="transmembrane region" description="Helical" evidence="5">
    <location>
        <begin position="404"/>
        <end position="425"/>
    </location>
</feature>
<feature type="transmembrane region" description="Helical" evidence="5">
    <location>
        <begin position="118"/>
        <end position="139"/>
    </location>
</feature>
<evidence type="ECO:0000256" key="2">
    <source>
        <dbReference type="ARBA" id="ARBA00022692"/>
    </source>
</evidence>
<dbReference type="GO" id="GO:0003954">
    <property type="term" value="F:NADH dehydrogenase activity"/>
    <property type="evidence" value="ECO:0007669"/>
    <property type="project" value="TreeGrafter"/>
</dbReference>
<dbReference type="Pfam" id="PF00361">
    <property type="entry name" value="Proton_antipo_M"/>
    <property type="match status" value="1"/>
</dbReference>
<dbReference type="PANTHER" id="PTHR42829:SF1">
    <property type="entry name" value="INORGANIC CARBON TRANSPORTER SUBUNIT DABB-RELATED"/>
    <property type="match status" value="1"/>
</dbReference>
<evidence type="ECO:0000259" key="6">
    <source>
        <dbReference type="Pfam" id="PF00361"/>
    </source>
</evidence>
<feature type="transmembrane region" description="Helical" evidence="5">
    <location>
        <begin position="254"/>
        <end position="272"/>
    </location>
</feature>
<dbReference type="KEGG" id="ssai:N0B31_14235"/>
<dbReference type="GeneID" id="74943603"/>
<name>A0A9E7U779_9EURY</name>
<dbReference type="GO" id="GO:0016020">
    <property type="term" value="C:membrane"/>
    <property type="evidence" value="ECO:0007669"/>
    <property type="project" value="UniProtKB-SubCell"/>
</dbReference>
<keyword evidence="2 5" id="KW-0812">Transmembrane</keyword>
<organism evidence="8 9">
    <name type="scientific">Salinirubellus salinus</name>
    <dbReference type="NCBI Taxonomy" id="1364945"/>
    <lineage>
        <taxon>Archaea</taxon>
        <taxon>Methanobacteriati</taxon>
        <taxon>Methanobacteriota</taxon>
        <taxon>Stenosarchaea group</taxon>
        <taxon>Halobacteria</taxon>
        <taxon>Halobacteriales</taxon>
        <taxon>Natronomonadaceae</taxon>
        <taxon>Salinirubellus</taxon>
    </lineage>
</organism>
<feature type="transmembrane region" description="Helical" evidence="5">
    <location>
        <begin position="293"/>
        <end position="312"/>
    </location>
</feature>
<evidence type="ECO:0000313" key="8">
    <source>
        <dbReference type="EMBL" id="UWM53296.1"/>
    </source>
</evidence>
<dbReference type="InterPro" id="IPR001516">
    <property type="entry name" value="Proton_antipo_N"/>
</dbReference>
<accession>A0A9E7U779</accession>
<feature type="transmembrane region" description="Helical" evidence="5">
    <location>
        <begin position="151"/>
        <end position="170"/>
    </location>
</feature>
<evidence type="ECO:0000256" key="3">
    <source>
        <dbReference type="ARBA" id="ARBA00022989"/>
    </source>
</evidence>
<proteinExistence type="predicted"/>
<feature type="domain" description="NADH:quinone oxidoreductase/Mrp antiporter transmembrane" evidence="6">
    <location>
        <begin position="112"/>
        <end position="330"/>
    </location>
</feature>
<feature type="domain" description="NADH-Ubiquinone oxidoreductase (complex I) chain 5 N-terminal" evidence="7">
    <location>
        <begin position="56"/>
        <end position="96"/>
    </location>
</feature>
<dbReference type="RefSeq" id="WP_260592290.1">
    <property type="nucleotide sequence ID" value="NZ_CP104003.1"/>
</dbReference>
<evidence type="ECO:0000256" key="1">
    <source>
        <dbReference type="ARBA" id="ARBA00004141"/>
    </source>
</evidence>
<dbReference type="Proteomes" id="UP001057580">
    <property type="component" value="Chromosome"/>
</dbReference>
<feature type="transmembrane region" description="Helical" evidence="5">
    <location>
        <begin position="190"/>
        <end position="215"/>
    </location>
</feature>
<dbReference type="Pfam" id="PF00662">
    <property type="entry name" value="Proton_antipo_N"/>
    <property type="match status" value="1"/>
</dbReference>